<dbReference type="InterPro" id="IPR021745">
    <property type="entry name" value="CbiG_mid"/>
</dbReference>
<gene>
    <name evidence="4" type="ORF">K8V01_02500</name>
</gene>
<sequence length="342" mass="35039">MKLAMAAFTARGAALGRRLAAALAAEGEECTLSVPARLAAELDLPAMDSLADWTARAFARADGLIFVGACGIAVRAIAPHVKDKFTDPAVAAVDEAGRWAVPLLSGHVGGANDLARRIAALTGGQAAVSTATDVNGLFAVDQWAARQGFAMEDRAAAKAVSAALLAGEKVGFASDFPVDGPLPRGVTEGEASIGFSVTAKTDPLPFGNGLRLVPRVLRLGIGCRRGTTEEAIAAAVDAALAEHGFSPKAVAGVGTIDLKKDEAGLLAFCARRGWKLNCYSPEELLRAEGDFTPSDFVKGVTGVDNVCERAAVLGGGRLVIPKRAAGGVTVAAALLPLRLTFD</sequence>
<reference evidence="4" key="2">
    <citation type="submission" date="2021-09" db="EMBL/GenBank/DDBJ databases">
        <authorList>
            <person name="Gilroy R."/>
        </authorList>
    </citation>
    <scope>NUCLEOTIDE SEQUENCE</scope>
    <source>
        <strain evidence="4">CHK179-5677</strain>
    </source>
</reference>
<feature type="domain" description="Cobalamin biosynthesis central region" evidence="3">
    <location>
        <begin position="138"/>
        <end position="188"/>
    </location>
</feature>
<dbReference type="GO" id="GO:0009236">
    <property type="term" value="P:cobalamin biosynthetic process"/>
    <property type="evidence" value="ECO:0007669"/>
    <property type="project" value="InterPro"/>
</dbReference>
<dbReference type="RefSeq" id="WP_295368474.1">
    <property type="nucleotide sequence ID" value="NZ_DYUC01000021.1"/>
</dbReference>
<dbReference type="SUPFAM" id="SSF159672">
    <property type="entry name" value="CbiG N-terminal domain-like"/>
    <property type="match status" value="1"/>
</dbReference>
<name>A0A921MKE3_9FIRM</name>
<dbReference type="InterPro" id="IPR052553">
    <property type="entry name" value="CbiG_hydrolase"/>
</dbReference>
<feature type="domain" description="Cobalamin synthesis G N-terminal" evidence="2">
    <location>
        <begin position="53"/>
        <end position="133"/>
    </location>
</feature>
<dbReference type="EMBL" id="DYUC01000021">
    <property type="protein sequence ID" value="HJG85890.1"/>
    <property type="molecule type" value="Genomic_DNA"/>
</dbReference>
<feature type="domain" description="CobE/GbiG C-terminal" evidence="1">
    <location>
        <begin position="219"/>
        <end position="333"/>
    </location>
</feature>
<dbReference type="AlphaFoldDB" id="A0A921MKE3"/>
<dbReference type="Gene3D" id="3.40.50.11220">
    <property type="match status" value="1"/>
</dbReference>
<evidence type="ECO:0000259" key="1">
    <source>
        <dbReference type="Pfam" id="PF01890"/>
    </source>
</evidence>
<dbReference type="Pfam" id="PF11761">
    <property type="entry name" value="CbiG_mid"/>
    <property type="match status" value="1"/>
</dbReference>
<evidence type="ECO:0000313" key="4">
    <source>
        <dbReference type="EMBL" id="HJG85890.1"/>
    </source>
</evidence>
<reference evidence="4" key="1">
    <citation type="journal article" date="2021" name="PeerJ">
        <title>Extensive microbial diversity within the chicken gut microbiome revealed by metagenomics and culture.</title>
        <authorList>
            <person name="Gilroy R."/>
            <person name="Ravi A."/>
            <person name="Getino M."/>
            <person name="Pursley I."/>
            <person name="Horton D.L."/>
            <person name="Alikhan N.F."/>
            <person name="Baker D."/>
            <person name="Gharbi K."/>
            <person name="Hall N."/>
            <person name="Watson M."/>
            <person name="Adriaenssens E.M."/>
            <person name="Foster-Nyarko E."/>
            <person name="Jarju S."/>
            <person name="Secka A."/>
            <person name="Antonio M."/>
            <person name="Oren A."/>
            <person name="Chaudhuri R.R."/>
            <person name="La Ragione R."/>
            <person name="Hildebrand F."/>
            <person name="Pallen M.J."/>
        </authorList>
    </citation>
    <scope>NUCLEOTIDE SEQUENCE</scope>
    <source>
        <strain evidence="4">CHK179-5677</strain>
    </source>
</reference>
<dbReference type="Pfam" id="PF11760">
    <property type="entry name" value="CbiG_N"/>
    <property type="match status" value="1"/>
</dbReference>
<dbReference type="SUPFAM" id="SSF159664">
    <property type="entry name" value="CobE/GbiG C-terminal domain-like"/>
    <property type="match status" value="1"/>
</dbReference>
<protein>
    <submittedName>
        <fullName evidence="4">Cobalamin biosynthesis protein</fullName>
    </submittedName>
</protein>
<dbReference type="InterPro" id="IPR036518">
    <property type="entry name" value="CobE/GbiG_C_sf"/>
</dbReference>
<evidence type="ECO:0000259" key="3">
    <source>
        <dbReference type="Pfam" id="PF11761"/>
    </source>
</evidence>
<organism evidence="4 5">
    <name type="scientific">Pseudoflavonifractor capillosus</name>
    <dbReference type="NCBI Taxonomy" id="106588"/>
    <lineage>
        <taxon>Bacteria</taxon>
        <taxon>Bacillati</taxon>
        <taxon>Bacillota</taxon>
        <taxon>Clostridia</taxon>
        <taxon>Eubacteriales</taxon>
        <taxon>Oscillospiraceae</taxon>
        <taxon>Pseudoflavonifractor</taxon>
    </lineage>
</organism>
<proteinExistence type="predicted"/>
<evidence type="ECO:0000259" key="2">
    <source>
        <dbReference type="Pfam" id="PF11760"/>
    </source>
</evidence>
<dbReference type="Pfam" id="PF01890">
    <property type="entry name" value="CbiG_C"/>
    <property type="match status" value="1"/>
</dbReference>
<comment type="caution">
    <text evidence="4">The sequence shown here is derived from an EMBL/GenBank/DDBJ whole genome shotgun (WGS) entry which is preliminary data.</text>
</comment>
<accession>A0A921MKE3</accession>
<dbReference type="Gene3D" id="3.30.420.180">
    <property type="entry name" value="CobE/GbiG C-terminal domain"/>
    <property type="match status" value="1"/>
</dbReference>
<dbReference type="InterPro" id="IPR038029">
    <property type="entry name" value="GbiG_N_sf"/>
</dbReference>
<dbReference type="InterPro" id="IPR021744">
    <property type="entry name" value="CbiG_N"/>
</dbReference>
<dbReference type="PANTHER" id="PTHR37477:SF1">
    <property type="entry name" value="COBALT-PRECORRIN-5A HYDROLASE"/>
    <property type="match status" value="1"/>
</dbReference>
<dbReference type="Proteomes" id="UP000760668">
    <property type="component" value="Unassembled WGS sequence"/>
</dbReference>
<dbReference type="PANTHER" id="PTHR37477">
    <property type="entry name" value="COBALT-PRECORRIN-5A HYDROLASE"/>
    <property type="match status" value="1"/>
</dbReference>
<dbReference type="InterPro" id="IPR002750">
    <property type="entry name" value="CobE/GbiG_C"/>
</dbReference>
<evidence type="ECO:0000313" key="5">
    <source>
        <dbReference type="Proteomes" id="UP000760668"/>
    </source>
</evidence>